<keyword evidence="6 7" id="KW-0472">Membrane</keyword>
<keyword evidence="5 7" id="KW-1133">Transmembrane helix</keyword>
<dbReference type="PANTHER" id="PTHR43549">
    <property type="entry name" value="MULTIDRUG RESISTANCE PROTEIN YPNP-RELATED"/>
    <property type="match status" value="1"/>
</dbReference>
<dbReference type="PIRSF" id="PIRSF006603">
    <property type="entry name" value="DinF"/>
    <property type="match status" value="1"/>
</dbReference>
<proteinExistence type="predicted"/>
<evidence type="ECO:0000256" key="6">
    <source>
        <dbReference type="ARBA" id="ARBA00023136"/>
    </source>
</evidence>
<feature type="transmembrane region" description="Helical" evidence="7">
    <location>
        <begin position="53"/>
        <end position="79"/>
    </location>
</feature>
<keyword evidence="3" id="KW-1003">Cell membrane</keyword>
<name>A0A2G6JPC7_NEPCE</name>
<dbReference type="NCBIfam" id="TIGR00797">
    <property type="entry name" value="matE"/>
    <property type="match status" value="1"/>
</dbReference>
<evidence type="ECO:0000256" key="4">
    <source>
        <dbReference type="ARBA" id="ARBA00022692"/>
    </source>
</evidence>
<protein>
    <submittedName>
        <fullName evidence="8">MATE family efflux transporter</fullName>
    </submittedName>
</protein>
<feature type="transmembrane region" description="Helical" evidence="7">
    <location>
        <begin position="285"/>
        <end position="307"/>
    </location>
</feature>
<dbReference type="GO" id="GO:0005886">
    <property type="term" value="C:plasma membrane"/>
    <property type="evidence" value="ECO:0007669"/>
    <property type="project" value="UniProtKB-SubCell"/>
</dbReference>
<feature type="transmembrane region" description="Helical" evidence="7">
    <location>
        <begin position="198"/>
        <end position="218"/>
    </location>
</feature>
<gene>
    <name evidence="8" type="ORF">CSA60_01090</name>
</gene>
<feature type="transmembrane region" description="Helical" evidence="7">
    <location>
        <begin position="20"/>
        <end position="41"/>
    </location>
</feature>
<evidence type="ECO:0000256" key="7">
    <source>
        <dbReference type="SAM" id="Phobius"/>
    </source>
</evidence>
<evidence type="ECO:0000313" key="9">
    <source>
        <dbReference type="Proteomes" id="UP000243469"/>
    </source>
</evidence>
<comment type="subcellular location">
    <subcellularLocation>
        <location evidence="1">Cell inner membrane</location>
        <topology evidence="1">Multi-pass membrane protein</topology>
    </subcellularLocation>
</comment>
<feature type="transmembrane region" description="Helical" evidence="7">
    <location>
        <begin position="389"/>
        <end position="408"/>
    </location>
</feature>
<dbReference type="InterPro" id="IPR052031">
    <property type="entry name" value="Membrane_Transporter-Flippase"/>
</dbReference>
<evidence type="ECO:0000256" key="5">
    <source>
        <dbReference type="ARBA" id="ARBA00022989"/>
    </source>
</evidence>
<evidence type="ECO:0000256" key="3">
    <source>
        <dbReference type="ARBA" id="ARBA00022475"/>
    </source>
</evidence>
<dbReference type="InterPro" id="IPR002528">
    <property type="entry name" value="MATE_fam"/>
</dbReference>
<keyword evidence="4 7" id="KW-0812">Transmembrane</keyword>
<dbReference type="GO" id="GO:0015297">
    <property type="term" value="F:antiporter activity"/>
    <property type="evidence" value="ECO:0007669"/>
    <property type="project" value="InterPro"/>
</dbReference>
<feature type="transmembrane region" description="Helical" evidence="7">
    <location>
        <begin position="91"/>
        <end position="114"/>
    </location>
</feature>
<comment type="caution">
    <text evidence="8">The sequence shown here is derived from an EMBL/GenBank/DDBJ whole genome shotgun (WGS) entry which is preliminary data.</text>
</comment>
<dbReference type="InterPro" id="IPR048279">
    <property type="entry name" value="MdtK-like"/>
</dbReference>
<dbReference type="PANTHER" id="PTHR43549:SF3">
    <property type="entry name" value="MULTIDRUG RESISTANCE PROTEIN YPNP-RELATED"/>
    <property type="match status" value="1"/>
</dbReference>
<feature type="transmembrane region" description="Helical" evidence="7">
    <location>
        <begin position="414"/>
        <end position="436"/>
    </location>
</feature>
<dbReference type="Pfam" id="PF01554">
    <property type="entry name" value="MatE"/>
    <property type="match status" value="2"/>
</dbReference>
<accession>A0A2G6JPC7</accession>
<dbReference type="AlphaFoldDB" id="A0A2G6JPC7"/>
<dbReference type="EMBL" id="PDSH01000009">
    <property type="protein sequence ID" value="PIE25287.1"/>
    <property type="molecule type" value="Genomic_DNA"/>
</dbReference>
<dbReference type="GO" id="GO:0042910">
    <property type="term" value="F:xenobiotic transmembrane transporter activity"/>
    <property type="evidence" value="ECO:0007669"/>
    <property type="project" value="InterPro"/>
</dbReference>
<evidence type="ECO:0000256" key="2">
    <source>
        <dbReference type="ARBA" id="ARBA00022448"/>
    </source>
</evidence>
<feature type="transmembrane region" description="Helical" evidence="7">
    <location>
        <begin position="355"/>
        <end position="377"/>
    </location>
</feature>
<evidence type="ECO:0000256" key="1">
    <source>
        <dbReference type="ARBA" id="ARBA00004429"/>
    </source>
</evidence>
<feature type="transmembrane region" description="Helical" evidence="7">
    <location>
        <begin position="239"/>
        <end position="265"/>
    </location>
</feature>
<reference evidence="8 9" key="1">
    <citation type="submission" date="2017-10" db="EMBL/GenBank/DDBJ databases">
        <title>Novel microbial diversity and functional potential in the marine mammal oral microbiome.</title>
        <authorList>
            <person name="Dudek N.K."/>
            <person name="Sun C.L."/>
            <person name="Burstein D."/>
            <person name="Kantor R.S."/>
            <person name="Aliaga Goltsman D.S."/>
            <person name="Bik E.M."/>
            <person name="Thomas B.C."/>
            <person name="Banfield J.F."/>
            <person name="Relman D.A."/>
        </authorList>
    </citation>
    <scope>NUCLEOTIDE SEQUENCE [LARGE SCALE GENOMIC DNA]</scope>
    <source>
        <strain evidence="8">DOLJORAL78_47_21</strain>
    </source>
</reference>
<keyword evidence="2" id="KW-0813">Transport</keyword>
<feature type="transmembrane region" description="Helical" evidence="7">
    <location>
        <begin position="166"/>
        <end position="186"/>
    </location>
</feature>
<feature type="transmembrane region" description="Helical" evidence="7">
    <location>
        <begin position="134"/>
        <end position="154"/>
    </location>
</feature>
<dbReference type="Proteomes" id="UP000243469">
    <property type="component" value="Unassembled WGS sequence"/>
</dbReference>
<evidence type="ECO:0000313" key="8">
    <source>
        <dbReference type="EMBL" id="PIE25287.1"/>
    </source>
</evidence>
<organism evidence="8 9">
    <name type="scientific">Neptuniibacter caesariensis</name>
    <dbReference type="NCBI Taxonomy" id="207954"/>
    <lineage>
        <taxon>Bacteria</taxon>
        <taxon>Pseudomonadati</taxon>
        <taxon>Pseudomonadota</taxon>
        <taxon>Gammaproteobacteria</taxon>
        <taxon>Oceanospirillales</taxon>
        <taxon>Oceanospirillaceae</taxon>
        <taxon>Neptuniibacter</taxon>
    </lineage>
</organism>
<sequence>MPRTNLLEDNIWSTLFRMTVPMMMGIVSLMLFNLADLYFVSRLGTESLAALGFTFPVCFTVISLAIGLGVGMSATLARLLGSGDSTGASSLASDTLLAIAVMVALISLLLQFLLDPVFSIMGAGDNLMPIIKSYMNIWLLGSVFLVVNMVCNACMRATGDTKTPALLMAGSSLLNFVLDPLLIFGFGPVPGLGIEGAASASIIAWFIATLVALHILYHNKKLIVIQTVNWLRIRGHFTAVMKIGLPAALSNMMTPVAQAVLTFLVAKHGPEAVAAFGVGSRIESLSLLVCLALSMTLPPFISQNFGAGNISRVKAAYKWVVGFAVLWQGLVFLMLLLVADSIAGLFSDTDAVKTFIVLWIFIVPLGFAFQAVTFLTASSFNALHQPMRAMRISLVRLFVFSLPLSWLGSQLAGIQGMFAALVIANLLVSITAWLAMQRFLRTL</sequence>
<feature type="transmembrane region" description="Helical" evidence="7">
    <location>
        <begin position="319"/>
        <end position="343"/>
    </location>
</feature>